<dbReference type="GeneID" id="25568524"/>
<keyword evidence="3" id="KW-1185">Reference proteome</keyword>
<accession>A0A0L0DRT4</accession>
<evidence type="ECO:0000313" key="3">
    <source>
        <dbReference type="Proteomes" id="UP000054408"/>
    </source>
</evidence>
<gene>
    <name evidence="2" type="ORF">AMSG_10254</name>
</gene>
<feature type="region of interest" description="Disordered" evidence="1">
    <location>
        <begin position="104"/>
        <end position="124"/>
    </location>
</feature>
<evidence type="ECO:0000256" key="1">
    <source>
        <dbReference type="SAM" id="MobiDB-lite"/>
    </source>
</evidence>
<proteinExistence type="predicted"/>
<organism evidence="2 3">
    <name type="scientific">Thecamonas trahens ATCC 50062</name>
    <dbReference type="NCBI Taxonomy" id="461836"/>
    <lineage>
        <taxon>Eukaryota</taxon>
        <taxon>Apusozoa</taxon>
        <taxon>Apusomonadida</taxon>
        <taxon>Apusomonadidae</taxon>
        <taxon>Thecamonas</taxon>
    </lineage>
</organism>
<sequence>MDTARIGELVAHKSALWSPDVDKFKVKGAESLEDALQKHRKPEYDWNKMYATVKADNATLDRKTAIGFRWLAIFGTKFGYSDSPVVKDIVEAIKSLWRVGELRRAREEEQGGSEEPAPKRRKGL</sequence>
<evidence type="ECO:0000313" key="2">
    <source>
        <dbReference type="EMBL" id="KNC55005.1"/>
    </source>
</evidence>
<dbReference type="Proteomes" id="UP000054408">
    <property type="component" value="Unassembled WGS sequence"/>
</dbReference>
<dbReference type="RefSeq" id="XP_013753448.1">
    <property type="nucleotide sequence ID" value="XM_013897994.1"/>
</dbReference>
<protein>
    <submittedName>
        <fullName evidence="2">Uncharacterized protein</fullName>
    </submittedName>
</protein>
<reference evidence="2 3" key="1">
    <citation type="submission" date="2010-05" db="EMBL/GenBank/DDBJ databases">
        <title>The Genome Sequence of Thecamonas trahens ATCC 50062.</title>
        <authorList>
            <consortium name="The Broad Institute Genome Sequencing Platform"/>
            <person name="Russ C."/>
            <person name="Cuomo C."/>
            <person name="Shea T."/>
            <person name="Young S.K."/>
            <person name="Zeng Q."/>
            <person name="Koehrsen M."/>
            <person name="Haas B."/>
            <person name="Borodovsky M."/>
            <person name="Guigo R."/>
            <person name="Alvarado L."/>
            <person name="Berlin A."/>
            <person name="Bochicchio J."/>
            <person name="Borenstein D."/>
            <person name="Chapman S."/>
            <person name="Chen Z."/>
            <person name="Freedman E."/>
            <person name="Gellesch M."/>
            <person name="Goldberg J."/>
            <person name="Griggs A."/>
            <person name="Gujja S."/>
            <person name="Heilman E."/>
            <person name="Heiman D."/>
            <person name="Hepburn T."/>
            <person name="Howarth C."/>
            <person name="Jen D."/>
            <person name="Larson L."/>
            <person name="Mehta T."/>
            <person name="Park D."/>
            <person name="Pearson M."/>
            <person name="Roberts A."/>
            <person name="Saif S."/>
            <person name="Shenoy N."/>
            <person name="Sisk P."/>
            <person name="Stolte C."/>
            <person name="Sykes S."/>
            <person name="Thomson T."/>
            <person name="Walk T."/>
            <person name="White J."/>
            <person name="Yandava C."/>
            <person name="Burger G."/>
            <person name="Gray M.W."/>
            <person name="Holland P.W.H."/>
            <person name="King N."/>
            <person name="Lang F.B.F."/>
            <person name="Roger A.J."/>
            <person name="Ruiz-Trillo I."/>
            <person name="Lander E."/>
            <person name="Nusbaum C."/>
        </authorList>
    </citation>
    <scope>NUCLEOTIDE SEQUENCE [LARGE SCALE GENOMIC DNA]</scope>
    <source>
        <strain evidence="2 3">ATCC 50062</strain>
    </source>
</reference>
<dbReference type="AlphaFoldDB" id="A0A0L0DRT4"/>
<dbReference type="EMBL" id="GL349493">
    <property type="protein sequence ID" value="KNC55005.1"/>
    <property type="molecule type" value="Genomic_DNA"/>
</dbReference>
<name>A0A0L0DRT4_THETB</name>